<dbReference type="PANTHER" id="PTHR46273:SF4">
    <property type="entry name" value="AT19640P"/>
    <property type="match status" value="1"/>
</dbReference>
<sequence length="460" mass="52306">MMPMNSPKDNHSHNTSSSTILIIKQILSKQTAHNITEDLINKVLYFVDNSINMSSSITSSDYEISTTMSSLSPKNDSSDSVSESWFCGSTLQSWATVYAKVYHCHCAIAVCLFGIITNSFNIIVLTRKDMASAPINRILTALAWADMLLMMEYIPFVYYYNVLTEENKEFPFYGAVFIMIHNHFSQIMHTTSICLTLALAIWRYLAIGHMEKNHILCSHKRCTRAIIACFILPVFLCLPQYPTLQIKSIVITEDGIDYTLYHVQLSDLVAPAKNITDANQDQTLLKVNFWYFAIFLKLLPCLILIVISLWLIRAVIKAKKGRQVLKSQDNNFLITPQRDHGKKSTKYERRADRTTKMLVAILVLFSLVEMPQGLFALVIGLKGKGLFMNCYQHYGEIMDIMALMSGSINFLLYCCMNRMFRITFGQLFRNKILSRWVQPGVSDTPTVLVDGHKATTTTIV</sequence>
<keyword evidence="4 6" id="KW-1133">Transmembrane helix</keyword>
<dbReference type="CDD" id="cd14978">
    <property type="entry name" value="7tmA_FMRFamide_R-like"/>
    <property type="match status" value="1"/>
</dbReference>
<feature type="domain" description="G-protein coupled receptors family 1 profile" evidence="7">
    <location>
        <begin position="117"/>
        <end position="413"/>
    </location>
</feature>
<dbReference type="OrthoDB" id="5864054at2759"/>
<dbReference type="PANTHER" id="PTHR46273">
    <property type="entry name" value="MYOSUPPRESSIN RECEPTOR 1, ISOFORM B-RELATED"/>
    <property type="match status" value="1"/>
</dbReference>
<evidence type="ECO:0000256" key="6">
    <source>
        <dbReference type="SAM" id="Phobius"/>
    </source>
</evidence>
<dbReference type="AlphaFoldDB" id="A0A6J2YIU9"/>
<feature type="transmembrane region" description="Helical" evidence="6">
    <location>
        <begin position="357"/>
        <end position="380"/>
    </location>
</feature>
<evidence type="ECO:0000313" key="8">
    <source>
        <dbReference type="Proteomes" id="UP000504635"/>
    </source>
</evidence>
<dbReference type="InterPro" id="IPR000276">
    <property type="entry name" value="GPCR_Rhodpsn"/>
</dbReference>
<keyword evidence="5 6" id="KW-0472">Membrane</keyword>
<dbReference type="SUPFAM" id="SSF81321">
    <property type="entry name" value="Family A G protein-coupled receptor-like"/>
    <property type="match status" value="1"/>
</dbReference>
<proteinExistence type="inferred from homology"/>
<keyword evidence="8" id="KW-1185">Reference proteome</keyword>
<feature type="transmembrane region" description="Helical" evidence="6">
    <location>
        <begin position="138"/>
        <end position="160"/>
    </location>
</feature>
<dbReference type="Gene3D" id="1.20.1070.10">
    <property type="entry name" value="Rhodopsin 7-helix transmembrane proteins"/>
    <property type="match status" value="1"/>
</dbReference>
<evidence type="ECO:0000256" key="4">
    <source>
        <dbReference type="ARBA" id="ARBA00022989"/>
    </source>
</evidence>
<dbReference type="InParanoid" id="A0A6J2YIU9"/>
<dbReference type="PRINTS" id="PR00237">
    <property type="entry name" value="GPCRRHODOPSN"/>
</dbReference>
<reference evidence="9" key="1">
    <citation type="submission" date="2025-08" db="UniProtKB">
        <authorList>
            <consortium name="RefSeq"/>
        </authorList>
    </citation>
    <scope>IDENTIFICATION</scope>
    <source>
        <tissue evidence="9">Gonads</tissue>
    </source>
</reference>
<gene>
    <name evidence="9" type="primary">LOC115887924</name>
</gene>
<dbReference type="GeneID" id="115887924"/>
<feature type="transmembrane region" description="Helical" evidence="6">
    <location>
        <begin position="172"/>
        <end position="202"/>
    </location>
</feature>
<name>A0A6J2YIU9_SITOR</name>
<evidence type="ECO:0000256" key="2">
    <source>
        <dbReference type="ARBA" id="ARBA00010663"/>
    </source>
</evidence>
<dbReference type="KEGG" id="soy:115887924"/>
<dbReference type="GO" id="GO:0005886">
    <property type="term" value="C:plasma membrane"/>
    <property type="evidence" value="ECO:0007669"/>
    <property type="project" value="TreeGrafter"/>
</dbReference>
<comment type="subcellular location">
    <subcellularLocation>
        <location evidence="1">Membrane</location>
    </subcellularLocation>
</comment>
<keyword evidence="3 6" id="KW-0812">Transmembrane</keyword>
<dbReference type="Proteomes" id="UP000504635">
    <property type="component" value="Unplaced"/>
</dbReference>
<feature type="transmembrane region" description="Helical" evidence="6">
    <location>
        <begin position="400"/>
        <end position="420"/>
    </location>
</feature>
<feature type="transmembrane region" description="Helical" evidence="6">
    <location>
        <begin position="107"/>
        <end position="126"/>
    </location>
</feature>
<evidence type="ECO:0000256" key="5">
    <source>
        <dbReference type="ARBA" id="ARBA00023136"/>
    </source>
</evidence>
<evidence type="ECO:0000256" key="1">
    <source>
        <dbReference type="ARBA" id="ARBA00004370"/>
    </source>
</evidence>
<dbReference type="Pfam" id="PF10324">
    <property type="entry name" value="7TM_GPCR_Srw"/>
    <property type="match status" value="1"/>
</dbReference>
<dbReference type="PROSITE" id="PS50262">
    <property type="entry name" value="G_PROTEIN_RECEP_F1_2"/>
    <property type="match status" value="1"/>
</dbReference>
<dbReference type="FunCoup" id="A0A6J2YIU9">
    <property type="interactions" value="34"/>
</dbReference>
<evidence type="ECO:0000313" key="9">
    <source>
        <dbReference type="RefSeq" id="XP_030763317.1"/>
    </source>
</evidence>
<dbReference type="RefSeq" id="XP_030763317.1">
    <property type="nucleotide sequence ID" value="XM_030907457.1"/>
</dbReference>
<feature type="transmembrane region" description="Helical" evidence="6">
    <location>
        <begin position="222"/>
        <end position="241"/>
    </location>
</feature>
<dbReference type="InterPro" id="IPR019427">
    <property type="entry name" value="7TM_GPCR_serpentine_rcpt_Srw"/>
</dbReference>
<feature type="transmembrane region" description="Helical" evidence="6">
    <location>
        <begin position="289"/>
        <end position="312"/>
    </location>
</feature>
<evidence type="ECO:0000256" key="3">
    <source>
        <dbReference type="ARBA" id="ARBA00022692"/>
    </source>
</evidence>
<comment type="similarity">
    <text evidence="2">Belongs to the G-protein coupled receptor 1 family.</text>
</comment>
<dbReference type="GO" id="GO:0008528">
    <property type="term" value="F:G protein-coupled peptide receptor activity"/>
    <property type="evidence" value="ECO:0007669"/>
    <property type="project" value="InterPro"/>
</dbReference>
<protein>
    <submittedName>
        <fullName evidence="9">FMRFamide receptor-like</fullName>
    </submittedName>
</protein>
<evidence type="ECO:0000259" key="7">
    <source>
        <dbReference type="PROSITE" id="PS50262"/>
    </source>
</evidence>
<organism evidence="8 9">
    <name type="scientific">Sitophilus oryzae</name>
    <name type="common">Rice weevil</name>
    <name type="synonym">Curculio oryzae</name>
    <dbReference type="NCBI Taxonomy" id="7048"/>
    <lineage>
        <taxon>Eukaryota</taxon>
        <taxon>Metazoa</taxon>
        <taxon>Ecdysozoa</taxon>
        <taxon>Arthropoda</taxon>
        <taxon>Hexapoda</taxon>
        <taxon>Insecta</taxon>
        <taxon>Pterygota</taxon>
        <taxon>Neoptera</taxon>
        <taxon>Endopterygota</taxon>
        <taxon>Coleoptera</taxon>
        <taxon>Polyphaga</taxon>
        <taxon>Cucujiformia</taxon>
        <taxon>Curculionidae</taxon>
        <taxon>Dryophthorinae</taxon>
        <taxon>Sitophilus</taxon>
    </lineage>
</organism>
<dbReference type="InterPro" id="IPR053219">
    <property type="entry name" value="GPCR_Dmsr-1"/>
</dbReference>
<dbReference type="InterPro" id="IPR017452">
    <property type="entry name" value="GPCR_Rhodpsn_7TM"/>
</dbReference>
<accession>A0A6J2YIU9</accession>